<sequence>MSYPITAQPQGMQQGYAAGCSQWSSEVTDCCADTRICLCGAFAPCILACNLATDFGECCCLPCLPGAMVALRTGMRERYGIEGSICNDWLCISCCGPCTLCQMSREMQRRKC</sequence>
<evidence type="ECO:0000313" key="2">
    <source>
        <dbReference type="EMBL" id="KAG9467262.1"/>
    </source>
</evidence>
<comment type="similarity">
    <text evidence="1">Belongs to the cornifelin family.</text>
</comment>
<evidence type="ECO:0000313" key="3">
    <source>
        <dbReference type="Proteomes" id="UP000770717"/>
    </source>
</evidence>
<evidence type="ECO:0000256" key="1">
    <source>
        <dbReference type="ARBA" id="ARBA00009024"/>
    </source>
</evidence>
<accession>A0A8J6EDS0</accession>
<dbReference type="EMBL" id="WNTK01001505">
    <property type="protein sequence ID" value="KAG9467262.1"/>
    <property type="molecule type" value="Genomic_DNA"/>
</dbReference>
<organism evidence="2 3">
    <name type="scientific">Eleutherodactylus coqui</name>
    <name type="common">Puerto Rican coqui</name>
    <dbReference type="NCBI Taxonomy" id="57060"/>
    <lineage>
        <taxon>Eukaryota</taxon>
        <taxon>Metazoa</taxon>
        <taxon>Chordata</taxon>
        <taxon>Craniata</taxon>
        <taxon>Vertebrata</taxon>
        <taxon>Euteleostomi</taxon>
        <taxon>Amphibia</taxon>
        <taxon>Batrachia</taxon>
        <taxon>Anura</taxon>
        <taxon>Neobatrachia</taxon>
        <taxon>Hyloidea</taxon>
        <taxon>Eleutherodactylidae</taxon>
        <taxon>Eleutherodactylinae</taxon>
        <taxon>Eleutherodactylus</taxon>
        <taxon>Eleutherodactylus</taxon>
    </lineage>
</organism>
<proteinExistence type="inferred from homology"/>
<dbReference type="PANTHER" id="PTHR15907">
    <property type="entry name" value="DUF614 FAMILY PROTEIN-RELATED"/>
    <property type="match status" value="1"/>
</dbReference>
<dbReference type="Pfam" id="PF04749">
    <property type="entry name" value="PLAC8"/>
    <property type="match status" value="1"/>
</dbReference>
<dbReference type="AlphaFoldDB" id="A0A8J6EDS0"/>
<dbReference type="Proteomes" id="UP000770717">
    <property type="component" value="Unassembled WGS sequence"/>
</dbReference>
<dbReference type="OrthoDB" id="1045822at2759"/>
<keyword evidence="3" id="KW-1185">Reference proteome</keyword>
<name>A0A8J6EDS0_ELECQ</name>
<comment type="caution">
    <text evidence="2">The sequence shown here is derived from an EMBL/GenBank/DDBJ whole genome shotgun (WGS) entry which is preliminary data.</text>
</comment>
<reference evidence="2" key="1">
    <citation type="thesis" date="2020" institute="ProQuest LLC" country="789 East Eisenhower Parkway, Ann Arbor, MI, USA">
        <title>Comparative Genomics and Chromosome Evolution.</title>
        <authorList>
            <person name="Mudd A.B."/>
        </authorList>
    </citation>
    <scope>NUCLEOTIDE SEQUENCE</scope>
    <source>
        <strain evidence="2">HN-11 Male</strain>
        <tissue evidence="2">Kidney and liver</tissue>
    </source>
</reference>
<gene>
    <name evidence="2" type="ORF">GDO78_015287</name>
</gene>
<dbReference type="InterPro" id="IPR006461">
    <property type="entry name" value="PLAC_motif_containing"/>
</dbReference>
<dbReference type="NCBIfam" id="TIGR01571">
    <property type="entry name" value="A_thal_Cys_rich"/>
    <property type="match status" value="1"/>
</dbReference>
<evidence type="ECO:0008006" key="4">
    <source>
        <dbReference type="Google" id="ProtNLM"/>
    </source>
</evidence>
<protein>
    <recommendedName>
        <fullName evidence="4">Cornifelin</fullName>
    </recommendedName>
</protein>